<evidence type="ECO:0000313" key="3">
    <source>
        <dbReference type="Proteomes" id="UP000729402"/>
    </source>
</evidence>
<evidence type="ECO:0000256" key="1">
    <source>
        <dbReference type="SAM" id="MobiDB-lite"/>
    </source>
</evidence>
<organism evidence="2 3">
    <name type="scientific">Zizania palustris</name>
    <name type="common">Northern wild rice</name>
    <dbReference type="NCBI Taxonomy" id="103762"/>
    <lineage>
        <taxon>Eukaryota</taxon>
        <taxon>Viridiplantae</taxon>
        <taxon>Streptophyta</taxon>
        <taxon>Embryophyta</taxon>
        <taxon>Tracheophyta</taxon>
        <taxon>Spermatophyta</taxon>
        <taxon>Magnoliopsida</taxon>
        <taxon>Liliopsida</taxon>
        <taxon>Poales</taxon>
        <taxon>Poaceae</taxon>
        <taxon>BOP clade</taxon>
        <taxon>Oryzoideae</taxon>
        <taxon>Oryzeae</taxon>
        <taxon>Zizaniinae</taxon>
        <taxon>Zizania</taxon>
    </lineage>
</organism>
<name>A0A8J5W624_ZIZPA</name>
<dbReference type="EMBL" id="JAAALK010000282">
    <property type="protein sequence ID" value="KAG8079384.1"/>
    <property type="molecule type" value="Genomic_DNA"/>
</dbReference>
<feature type="region of interest" description="Disordered" evidence="1">
    <location>
        <begin position="1"/>
        <end position="26"/>
    </location>
</feature>
<sequence length="90" mass="9100">MATPSPSKTTGHVDAGVPSRAGKSSSNLDFDMGLGGAVGGILAGDMITDAAAYNAGLLATAPAGLAERGRYCLLASYISIGEENQRWSLQ</sequence>
<accession>A0A8J5W624</accession>
<reference evidence="2" key="1">
    <citation type="journal article" date="2021" name="bioRxiv">
        <title>Whole Genome Assembly and Annotation of Northern Wild Rice, Zizania palustris L., Supports a Whole Genome Duplication in the Zizania Genus.</title>
        <authorList>
            <person name="Haas M."/>
            <person name="Kono T."/>
            <person name="Macchietto M."/>
            <person name="Millas R."/>
            <person name="McGilp L."/>
            <person name="Shao M."/>
            <person name="Duquette J."/>
            <person name="Hirsch C.N."/>
            <person name="Kimball J."/>
        </authorList>
    </citation>
    <scope>NUCLEOTIDE SEQUENCE</scope>
    <source>
        <tissue evidence="2">Fresh leaf tissue</tissue>
    </source>
</reference>
<feature type="compositionally biased region" description="Polar residues" evidence="1">
    <location>
        <begin position="1"/>
        <end position="10"/>
    </location>
</feature>
<dbReference type="AlphaFoldDB" id="A0A8J5W624"/>
<comment type="caution">
    <text evidence="2">The sequence shown here is derived from an EMBL/GenBank/DDBJ whole genome shotgun (WGS) entry which is preliminary data.</text>
</comment>
<reference evidence="2" key="2">
    <citation type="submission" date="2021-02" db="EMBL/GenBank/DDBJ databases">
        <authorList>
            <person name="Kimball J.A."/>
            <person name="Haas M.W."/>
            <person name="Macchietto M."/>
            <person name="Kono T."/>
            <person name="Duquette J."/>
            <person name="Shao M."/>
        </authorList>
    </citation>
    <scope>NUCLEOTIDE SEQUENCE</scope>
    <source>
        <tissue evidence="2">Fresh leaf tissue</tissue>
    </source>
</reference>
<protein>
    <submittedName>
        <fullName evidence="2">Uncharacterized protein</fullName>
    </submittedName>
</protein>
<proteinExistence type="predicted"/>
<dbReference type="Proteomes" id="UP000729402">
    <property type="component" value="Unassembled WGS sequence"/>
</dbReference>
<keyword evidence="3" id="KW-1185">Reference proteome</keyword>
<gene>
    <name evidence="2" type="ORF">GUJ93_ZPchr0007g5017</name>
</gene>
<evidence type="ECO:0000313" key="2">
    <source>
        <dbReference type="EMBL" id="KAG8079384.1"/>
    </source>
</evidence>